<evidence type="ECO:0000256" key="10">
    <source>
        <dbReference type="RuleBase" id="RU363038"/>
    </source>
</evidence>
<keyword evidence="4 10" id="KW-0547">Nucleotide-binding</keyword>
<dbReference type="EC" id="6.1.1.19" evidence="2 9"/>
<dbReference type="InterPro" id="IPR035684">
    <property type="entry name" value="ArgRS_core"/>
</dbReference>
<evidence type="ECO:0000313" key="14">
    <source>
        <dbReference type="Proteomes" id="UP000781173"/>
    </source>
</evidence>
<dbReference type="InterPro" id="IPR036695">
    <property type="entry name" value="Arg-tRNA-synth_N_sf"/>
</dbReference>
<dbReference type="GO" id="GO:0006420">
    <property type="term" value="P:arginyl-tRNA aminoacylation"/>
    <property type="evidence" value="ECO:0007669"/>
    <property type="project" value="UniProtKB-UniRule"/>
</dbReference>
<dbReference type="SMART" id="SM01016">
    <property type="entry name" value="Arg_tRNA_synt_N"/>
    <property type="match status" value="1"/>
</dbReference>
<evidence type="ECO:0000256" key="8">
    <source>
        <dbReference type="ARBA" id="ARBA00049339"/>
    </source>
</evidence>
<keyword evidence="5 10" id="KW-0067">ATP-binding</keyword>
<dbReference type="InterPro" id="IPR009080">
    <property type="entry name" value="tRNAsynth_Ia_anticodon-bd"/>
</dbReference>
<dbReference type="InterPro" id="IPR014729">
    <property type="entry name" value="Rossmann-like_a/b/a_fold"/>
</dbReference>
<evidence type="ECO:0000256" key="7">
    <source>
        <dbReference type="ARBA" id="ARBA00023146"/>
    </source>
</evidence>
<dbReference type="PRINTS" id="PR01038">
    <property type="entry name" value="TRNASYNTHARG"/>
</dbReference>
<evidence type="ECO:0000256" key="5">
    <source>
        <dbReference type="ARBA" id="ARBA00022840"/>
    </source>
</evidence>
<keyword evidence="7 10" id="KW-0030">Aminoacyl-tRNA synthetase</keyword>
<evidence type="ECO:0000256" key="1">
    <source>
        <dbReference type="ARBA" id="ARBA00005594"/>
    </source>
</evidence>
<dbReference type="AlphaFoldDB" id="A0A952DV75"/>
<organism evidence="13 14">
    <name type="scientific">Candidatus Dojkabacteria bacterium</name>
    <dbReference type="NCBI Taxonomy" id="2099670"/>
    <lineage>
        <taxon>Bacteria</taxon>
        <taxon>Candidatus Dojkabacteria</taxon>
    </lineage>
</organism>
<protein>
    <recommendedName>
        <fullName evidence="2 9">Arginine--tRNA ligase</fullName>
        <ecNumber evidence="2 9">6.1.1.19</ecNumber>
    </recommendedName>
</protein>
<accession>A0A952DV75</accession>
<dbReference type="GO" id="GO:0005524">
    <property type="term" value="F:ATP binding"/>
    <property type="evidence" value="ECO:0007669"/>
    <property type="project" value="UniProtKB-KW"/>
</dbReference>
<proteinExistence type="inferred from homology"/>
<dbReference type="SMART" id="SM00836">
    <property type="entry name" value="DALR_1"/>
    <property type="match status" value="1"/>
</dbReference>
<dbReference type="InterPro" id="IPR001278">
    <property type="entry name" value="Arg-tRNA-ligase"/>
</dbReference>
<dbReference type="EMBL" id="JACFOF010000002">
    <property type="protein sequence ID" value="MBW7953327.1"/>
    <property type="molecule type" value="Genomic_DNA"/>
</dbReference>
<feature type="non-terminal residue" evidence="13">
    <location>
        <position position="572"/>
    </location>
</feature>
<evidence type="ECO:0000259" key="11">
    <source>
        <dbReference type="SMART" id="SM00836"/>
    </source>
</evidence>
<keyword evidence="3 10" id="KW-0436">Ligase</keyword>
<dbReference type="SUPFAM" id="SSF55190">
    <property type="entry name" value="Arginyl-tRNA synthetase (ArgRS), N-terminal 'additional' domain"/>
    <property type="match status" value="1"/>
</dbReference>
<dbReference type="SUPFAM" id="SSF52374">
    <property type="entry name" value="Nucleotidylyl transferase"/>
    <property type="match status" value="1"/>
</dbReference>
<dbReference type="GO" id="GO:0004814">
    <property type="term" value="F:arginine-tRNA ligase activity"/>
    <property type="evidence" value="ECO:0007669"/>
    <property type="project" value="UniProtKB-UniRule"/>
</dbReference>
<dbReference type="Gene3D" id="1.10.730.10">
    <property type="entry name" value="Isoleucyl-tRNA Synthetase, Domain 1"/>
    <property type="match status" value="1"/>
</dbReference>
<dbReference type="PANTHER" id="PTHR11956">
    <property type="entry name" value="ARGINYL-TRNA SYNTHETASE"/>
    <property type="match status" value="1"/>
</dbReference>
<gene>
    <name evidence="13" type="primary">argS</name>
    <name evidence="13" type="ORF">H3C67_00920</name>
</gene>
<sequence length="572" mass="64877">MADNPNKKGDSFQDADLLIFEGVDKHSSKSVHSLLRRLLAEALNIEEQLIQLEHPVDLSRGDFALTNALTNAKVEQTNPRELALKYAQVIENDEGLKNIIEKTEVAGPGFLNIFLRKDFLCKYVLKASRDQNFAENDLFSGKSILFEYAHPNPFKAFHIGHLRNIILGESLIRLLENLGATVKRVNYQGDVGMHIAKNLWALRKVNEKDFPEGTDERVKLLGKTYVEGATAFTESEQAKAEITEINKLIYSKEDPSINKLWETGKKWSLDKFAEIYERLYSTFERQYMESETLPYIDTLIDKALDEGILKRSQGAIVFAGEKFGLDTRVFLNSEGLPTYEGKELGLAELKNKDYGIVDLHIHNVAVEQISFFNVTFKVKELLFEKYYAKRQYHNAYAFVGLVSGKMASRTGKVILAEDVLNEAKDLIANIVKERVELPENEQESIAEIVSVGAVKYAFLNLSPKTYLAFDMSTSISFEGNSGPYLQYTIARANKILSAAADFKEQTVESLAEKLTNLEEVALIRIIYRFEEVLVDSALNLSPNTLCSFLYEMAQRFNQFYKLSPILKEQDND</sequence>
<evidence type="ECO:0000256" key="6">
    <source>
        <dbReference type="ARBA" id="ARBA00022917"/>
    </source>
</evidence>
<dbReference type="Pfam" id="PF00750">
    <property type="entry name" value="tRNA-synt_1d"/>
    <property type="match status" value="1"/>
</dbReference>
<dbReference type="Gene3D" id="3.30.1360.70">
    <property type="entry name" value="Arginyl tRNA synthetase N-terminal domain"/>
    <property type="match status" value="1"/>
</dbReference>
<evidence type="ECO:0000256" key="4">
    <source>
        <dbReference type="ARBA" id="ARBA00022741"/>
    </source>
</evidence>
<reference evidence="13" key="1">
    <citation type="journal article" date="2022" name="ISME J.">
        <title>A general approach to explore prokaryotic protein glycosylation reveals the unique surface layer modulation of an anammox bacterium.</title>
        <authorList>
            <person name="Pabst M."/>
            <person name="Grouzdev D.S."/>
            <person name="Lawson C.E."/>
            <person name="Kleikamp H.B.C."/>
            <person name="de Ram C."/>
            <person name="Louwen R."/>
            <person name="Lin Y.M."/>
            <person name="Lucker S."/>
            <person name="van Loosdrecht M.C.M."/>
            <person name="Laureni M."/>
        </authorList>
    </citation>
    <scope>NUCLEOTIDE SEQUENCE</scope>
    <source>
        <strain evidence="13">BROCD043</strain>
    </source>
</reference>
<dbReference type="NCBIfam" id="TIGR00456">
    <property type="entry name" value="argS"/>
    <property type="match status" value="1"/>
</dbReference>
<evidence type="ECO:0000259" key="12">
    <source>
        <dbReference type="SMART" id="SM01016"/>
    </source>
</evidence>
<evidence type="ECO:0000256" key="2">
    <source>
        <dbReference type="ARBA" id="ARBA00012837"/>
    </source>
</evidence>
<evidence type="ECO:0000256" key="3">
    <source>
        <dbReference type="ARBA" id="ARBA00022598"/>
    </source>
</evidence>
<dbReference type="InterPro" id="IPR005148">
    <property type="entry name" value="Arg-tRNA-synth_N"/>
</dbReference>
<dbReference type="Gene3D" id="3.40.50.620">
    <property type="entry name" value="HUPs"/>
    <property type="match status" value="1"/>
</dbReference>
<comment type="caution">
    <text evidence="13">The sequence shown here is derived from an EMBL/GenBank/DDBJ whole genome shotgun (WGS) entry which is preliminary data.</text>
</comment>
<dbReference type="SUPFAM" id="SSF47323">
    <property type="entry name" value="Anticodon-binding domain of a subclass of class I aminoacyl-tRNA synthetases"/>
    <property type="match status" value="1"/>
</dbReference>
<dbReference type="Pfam" id="PF05746">
    <property type="entry name" value="DALR_1"/>
    <property type="match status" value="1"/>
</dbReference>
<evidence type="ECO:0000313" key="13">
    <source>
        <dbReference type="EMBL" id="MBW7953327.1"/>
    </source>
</evidence>
<keyword evidence="6 10" id="KW-0648">Protein biosynthesis</keyword>
<name>A0A952DV75_9BACT</name>
<dbReference type="PANTHER" id="PTHR11956:SF5">
    <property type="entry name" value="ARGININE--TRNA LIGASE, CYTOPLASMIC"/>
    <property type="match status" value="1"/>
</dbReference>
<feature type="domain" description="Arginyl tRNA synthetase N-terminal" evidence="12">
    <location>
        <begin position="29"/>
        <end position="115"/>
    </location>
</feature>
<feature type="domain" description="DALR anticodon binding" evidence="11">
    <location>
        <begin position="485"/>
        <end position="569"/>
    </location>
</feature>
<comment type="similarity">
    <text evidence="1 10">Belongs to the class-I aminoacyl-tRNA synthetase family.</text>
</comment>
<dbReference type="Pfam" id="PF03485">
    <property type="entry name" value="Arg_tRNA_synt_N"/>
    <property type="match status" value="1"/>
</dbReference>
<dbReference type="GO" id="GO:0005737">
    <property type="term" value="C:cytoplasm"/>
    <property type="evidence" value="ECO:0007669"/>
    <property type="project" value="UniProtKB-UniRule"/>
</dbReference>
<comment type="catalytic activity">
    <reaction evidence="8">
        <text>tRNA(Arg) + L-arginine + ATP = L-arginyl-tRNA(Arg) + AMP + diphosphate</text>
        <dbReference type="Rhea" id="RHEA:20301"/>
        <dbReference type="Rhea" id="RHEA-COMP:9658"/>
        <dbReference type="Rhea" id="RHEA-COMP:9673"/>
        <dbReference type="ChEBI" id="CHEBI:30616"/>
        <dbReference type="ChEBI" id="CHEBI:32682"/>
        <dbReference type="ChEBI" id="CHEBI:33019"/>
        <dbReference type="ChEBI" id="CHEBI:78442"/>
        <dbReference type="ChEBI" id="CHEBI:78513"/>
        <dbReference type="ChEBI" id="CHEBI:456215"/>
        <dbReference type="EC" id="6.1.1.19"/>
    </reaction>
</comment>
<evidence type="ECO:0000256" key="9">
    <source>
        <dbReference type="NCBIfam" id="TIGR00456"/>
    </source>
</evidence>
<dbReference type="InterPro" id="IPR008909">
    <property type="entry name" value="DALR_anticod-bd"/>
</dbReference>
<dbReference type="Proteomes" id="UP000781173">
    <property type="component" value="Unassembled WGS sequence"/>
</dbReference>